<dbReference type="Proteomes" id="UP000070326">
    <property type="component" value="Unassembled WGS sequence"/>
</dbReference>
<dbReference type="RefSeq" id="WP_002842719.1">
    <property type="nucleotide sequence ID" value="NZ_CAMPYD010000002.1"/>
</dbReference>
<keyword evidence="2" id="KW-0808">Transferase</keyword>
<dbReference type="InterPro" id="IPR016181">
    <property type="entry name" value="Acyl_CoA_acyltransferase"/>
</dbReference>
<dbReference type="InterPro" id="IPR031165">
    <property type="entry name" value="GNAT_YJDJ"/>
</dbReference>
<dbReference type="EMBL" id="UGTB01000004">
    <property type="protein sequence ID" value="SUB61377.1"/>
    <property type="molecule type" value="Genomic_DNA"/>
</dbReference>
<accession>A0A135YWE9</accession>
<dbReference type="Gene3D" id="3.40.630.30">
    <property type="match status" value="1"/>
</dbReference>
<dbReference type="eggNOG" id="COG2388">
    <property type="taxonomic scope" value="Bacteria"/>
</dbReference>
<dbReference type="GO" id="GO:0016740">
    <property type="term" value="F:transferase activity"/>
    <property type="evidence" value="ECO:0007669"/>
    <property type="project" value="UniProtKB-KW"/>
</dbReference>
<proteinExistence type="predicted"/>
<reference evidence="2 4" key="1">
    <citation type="submission" date="2016-02" db="EMBL/GenBank/DDBJ databases">
        <authorList>
            <person name="Wen L."/>
            <person name="He K."/>
            <person name="Yang H."/>
        </authorList>
    </citation>
    <scope>NUCLEOTIDE SEQUENCE [LARGE SCALE GENOMIC DNA]</scope>
    <source>
        <strain evidence="2 4">MJR8628A</strain>
    </source>
</reference>
<dbReference type="PANTHER" id="PTHR31435:SF10">
    <property type="entry name" value="BSR4717 PROTEIN"/>
    <property type="match status" value="1"/>
</dbReference>
<dbReference type="STRING" id="1261.HMPREF3195_00537"/>
<dbReference type="CDD" id="cd04301">
    <property type="entry name" value="NAT_SF"/>
    <property type="match status" value="1"/>
</dbReference>
<gene>
    <name evidence="2" type="ORF">HMPREF3195_00537</name>
    <name evidence="3" type="ORF">NCTC11460_01309</name>
</gene>
<dbReference type="Pfam" id="PF14542">
    <property type="entry name" value="Acetyltransf_CG"/>
    <property type="match status" value="1"/>
</dbReference>
<dbReference type="AlphaFoldDB" id="A0A135YWE9"/>
<evidence type="ECO:0000313" key="3">
    <source>
        <dbReference type="EMBL" id="SUB61377.1"/>
    </source>
</evidence>
<dbReference type="PANTHER" id="PTHR31435">
    <property type="entry name" value="PROTEIN NATD1"/>
    <property type="match status" value="1"/>
</dbReference>
<evidence type="ECO:0000313" key="2">
    <source>
        <dbReference type="EMBL" id="KXI13734.1"/>
    </source>
</evidence>
<dbReference type="GeneID" id="79841935"/>
<evidence type="ECO:0000313" key="5">
    <source>
        <dbReference type="Proteomes" id="UP000255101"/>
    </source>
</evidence>
<dbReference type="Proteomes" id="UP000255101">
    <property type="component" value="Unassembled WGS sequence"/>
</dbReference>
<dbReference type="PROSITE" id="PS51729">
    <property type="entry name" value="GNAT_YJDJ"/>
    <property type="match status" value="1"/>
</dbReference>
<evidence type="ECO:0000259" key="1">
    <source>
        <dbReference type="PROSITE" id="PS51729"/>
    </source>
</evidence>
<dbReference type="SUPFAM" id="SSF55729">
    <property type="entry name" value="Acyl-CoA N-acyltransferases (Nat)"/>
    <property type="match status" value="1"/>
</dbReference>
<name>A0A135YWE9_9FIRM</name>
<dbReference type="InterPro" id="IPR045057">
    <property type="entry name" value="Gcn5-rel_NAT"/>
</dbReference>
<dbReference type="PATRIC" id="fig|1261.3.peg.1202"/>
<organism evidence="2 4">
    <name type="scientific">Peptostreptococcus anaerobius</name>
    <dbReference type="NCBI Taxonomy" id="1261"/>
    <lineage>
        <taxon>Bacteria</taxon>
        <taxon>Bacillati</taxon>
        <taxon>Bacillota</taxon>
        <taxon>Clostridia</taxon>
        <taxon>Peptostreptococcales</taxon>
        <taxon>Peptostreptococcaceae</taxon>
        <taxon>Peptostreptococcus</taxon>
    </lineage>
</organism>
<sequence length="83" mass="9365">MFIKEKERIYMNNEEGQMVAEVTFPEVREGVNNINHTFVDGSLRGQGIAGKLMKEAVDTIRANGNEIEASCTYAIKWLDKEGK</sequence>
<dbReference type="EMBL" id="LSQZ01000018">
    <property type="protein sequence ID" value="KXI13734.1"/>
    <property type="molecule type" value="Genomic_DNA"/>
</dbReference>
<feature type="domain" description="N-acetyltransferase" evidence="1">
    <location>
        <begin position="1"/>
        <end position="83"/>
    </location>
</feature>
<protein>
    <submittedName>
        <fullName evidence="2">Acetyltransferase, GNAT family</fullName>
    </submittedName>
</protein>
<reference evidence="3 5" key="2">
    <citation type="submission" date="2018-06" db="EMBL/GenBank/DDBJ databases">
        <authorList>
            <consortium name="Pathogen Informatics"/>
            <person name="Doyle S."/>
        </authorList>
    </citation>
    <scope>NUCLEOTIDE SEQUENCE [LARGE SCALE GENOMIC DNA]</scope>
    <source>
        <strain evidence="3 5">NCTC11460</strain>
    </source>
</reference>
<evidence type="ECO:0000313" key="4">
    <source>
        <dbReference type="Proteomes" id="UP000070326"/>
    </source>
</evidence>